<dbReference type="PANTHER" id="PTHR33709">
    <property type="entry name" value="OSJNBA0035M09.9 PROTEIN"/>
    <property type="match status" value="1"/>
</dbReference>
<organism evidence="1">
    <name type="scientific">Oryza barthii</name>
    <dbReference type="NCBI Taxonomy" id="65489"/>
    <lineage>
        <taxon>Eukaryota</taxon>
        <taxon>Viridiplantae</taxon>
        <taxon>Streptophyta</taxon>
        <taxon>Embryophyta</taxon>
        <taxon>Tracheophyta</taxon>
        <taxon>Spermatophyta</taxon>
        <taxon>Magnoliopsida</taxon>
        <taxon>Liliopsida</taxon>
        <taxon>Poales</taxon>
        <taxon>Poaceae</taxon>
        <taxon>BOP clade</taxon>
        <taxon>Oryzoideae</taxon>
        <taxon>Oryzeae</taxon>
        <taxon>Oryzinae</taxon>
        <taxon>Oryza</taxon>
    </lineage>
</organism>
<evidence type="ECO:0000313" key="1">
    <source>
        <dbReference type="EnsemblPlants" id="OBART04G20330.1"/>
    </source>
</evidence>
<dbReference type="Gramene" id="OBART04G20330.1">
    <property type="protein sequence ID" value="OBART04G20330.1"/>
    <property type="gene ID" value="OBART04G20330"/>
</dbReference>
<dbReference type="Proteomes" id="UP000026960">
    <property type="component" value="Chromosome 4"/>
</dbReference>
<reference evidence="1" key="1">
    <citation type="journal article" date="2009" name="Rice">
        <title>De Novo Next Generation Sequencing of Plant Genomes.</title>
        <authorList>
            <person name="Rounsley S."/>
            <person name="Marri P.R."/>
            <person name="Yu Y."/>
            <person name="He R."/>
            <person name="Sisneros N."/>
            <person name="Goicoechea J.L."/>
            <person name="Lee S.J."/>
            <person name="Angelova A."/>
            <person name="Kudrna D."/>
            <person name="Luo M."/>
            <person name="Affourtit J."/>
            <person name="Desany B."/>
            <person name="Knight J."/>
            <person name="Niazi F."/>
            <person name="Egholm M."/>
            <person name="Wing R.A."/>
        </authorList>
    </citation>
    <scope>NUCLEOTIDE SEQUENCE [LARGE SCALE GENOMIC DNA]</scope>
    <source>
        <strain evidence="1">cv. IRGC 105608</strain>
    </source>
</reference>
<dbReference type="AlphaFoldDB" id="A0A0D3FYH7"/>
<name>A0A0D3FYH7_9ORYZ</name>
<protein>
    <submittedName>
        <fullName evidence="1">Uncharacterized protein</fullName>
    </submittedName>
</protein>
<reference evidence="1" key="2">
    <citation type="submission" date="2015-03" db="UniProtKB">
        <authorList>
            <consortium name="EnsemblPlants"/>
        </authorList>
    </citation>
    <scope>IDENTIFICATION</scope>
</reference>
<dbReference type="STRING" id="65489.A0A0D3FYH7"/>
<dbReference type="HOGENOM" id="CLU_2945352_0_0_1"/>
<dbReference type="PANTHER" id="PTHR33709:SF20">
    <property type="entry name" value="OS04G0541900 PROTEIN"/>
    <property type="match status" value="1"/>
</dbReference>
<dbReference type="EnsemblPlants" id="OBART04G20330.1">
    <property type="protein sequence ID" value="OBART04G20330.1"/>
    <property type="gene ID" value="OBART04G20330"/>
</dbReference>
<proteinExistence type="predicted"/>
<evidence type="ECO:0000313" key="2">
    <source>
        <dbReference type="Proteomes" id="UP000026960"/>
    </source>
</evidence>
<dbReference type="PaxDb" id="65489-OBART04G20330.1"/>
<accession>A0A0D3FYH7</accession>
<keyword evidence="2" id="KW-1185">Reference proteome</keyword>
<sequence>MRLSVIGILSKKDGDLMILPPPEPISTGCVFLSFLLPTYFDGIVLRLVDRSYFMHNSGVS</sequence>
<dbReference type="InterPro" id="IPR040339">
    <property type="entry name" value="At1g16860-like"/>
</dbReference>